<reference evidence="14" key="1">
    <citation type="journal article" date="2020" name="Microbiol. Resour. Announc.">
        <title>Draft Genome Sequences of Thiorhodococcus mannitoliphagus and Thiorhodococcus minor, Purple Sulfur Photosynthetic Bacteria in the Gammaproteobacterial Family Chromatiaceae.</title>
        <authorList>
            <person name="Aviles F.A."/>
            <person name="Meyer T.E."/>
            <person name="Kyndt J.A."/>
        </authorList>
    </citation>
    <scope>NUCLEOTIDE SEQUENCE [LARGE SCALE GENOMIC DNA]</scope>
    <source>
        <strain evidence="14">DSM 18266</strain>
    </source>
</reference>
<dbReference type="FunFam" id="4.10.320.10:FF:000002">
    <property type="entry name" value="Dihydrolipoamide acetyltransferase component of pyruvate dehydrogenase complex"/>
    <property type="match status" value="1"/>
</dbReference>
<feature type="compositionally biased region" description="Low complexity" evidence="10">
    <location>
        <begin position="209"/>
        <end position="232"/>
    </location>
</feature>
<comment type="similarity">
    <text evidence="1 9">Belongs to the 2-oxoacid dehydrogenase family.</text>
</comment>
<organism evidence="13 14">
    <name type="scientific">Thiorhodococcus mannitoliphagus</name>
    <dbReference type="NCBI Taxonomy" id="329406"/>
    <lineage>
        <taxon>Bacteria</taxon>
        <taxon>Pseudomonadati</taxon>
        <taxon>Pseudomonadota</taxon>
        <taxon>Gammaproteobacteria</taxon>
        <taxon>Chromatiales</taxon>
        <taxon>Chromatiaceae</taxon>
        <taxon>Thiorhodococcus</taxon>
    </lineage>
</organism>
<comment type="subunit">
    <text evidence="2 9">Forms a 24-polypeptide structural core with octahedral symmetry.</text>
</comment>
<dbReference type="FunFam" id="2.40.50.100:FF:000009">
    <property type="entry name" value="Acetyltransferase component of pyruvate dehydrogenase complex"/>
    <property type="match status" value="1"/>
</dbReference>
<dbReference type="SUPFAM" id="SSF47005">
    <property type="entry name" value="Peripheral subunit-binding domain of 2-oxo acid dehydrogenase complex"/>
    <property type="match status" value="1"/>
</dbReference>
<feature type="domain" description="Lipoyl-binding" evidence="11">
    <location>
        <begin position="4"/>
        <end position="78"/>
    </location>
</feature>
<proteinExistence type="inferred from homology"/>
<feature type="domain" description="Peripheral subunit-binding (PSBD)" evidence="12">
    <location>
        <begin position="261"/>
        <end position="298"/>
    </location>
</feature>
<dbReference type="PROSITE" id="PS51826">
    <property type="entry name" value="PSBD"/>
    <property type="match status" value="1"/>
</dbReference>
<dbReference type="PANTHER" id="PTHR43178">
    <property type="entry name" value="DIHYDROLIPOAMIDE ACETYLTRANSFERASE COMPONENT OF PYRUVATE DEHYDROGENASE COMPLEX"/>
    <property type="match status" value="1"/>
</dbReference>
<dbReference type="InterPro" id="IPR050743">
    <property type="entry name" value="2-oxoacid_DH_E2_comp"/>
</dbReference>
<dbReference type="FunFam" id="3.30.559.10:FF:000004">
    <property type="entry name" value="Acetyltransferase component of pyruvate dehydrogenase complex"/>
    <property type="match status" value="1"/>
</dbReference>
<dbReference type="RefSeq" id="WP_164654865.1">
    <property type="nucleotide sequence ID" value="NZ_JAAIJR010000067.1"/>
</dbReference>
<evidence type="ECO:0000256" key="8">
    <source>
        <dbReference type="ARBA" id="ARBA00048370"/>
    </source>
</evidence>
<feature type="compositionally biased region" description="Pro residues" evidence="10">
    <location>
        <begin position="95"/>
        <end position="105"/>
    </location>
</feature>
<protein>
    <recommendedName>
        <fullName evidence="9">Acetyltransferase component of pyruvate dehydrogenase complex</fullName>
        <ecNumber evidence="9">2.3.1.12</ecNumber>
    </recommendedName>
</protein>
<sequence>MATVEEILLPDIGDFSDVEIIEILVAEGDQVDPEQSLLTLESDKATIEVPSPKGGTVKTLNVKVGDRVSEGDSLLALETAEAGTAAESTKGSDTPEPPAPPPAEKPPAERPKHAAAQRESVSVVLPDVGDFADIPVVEILVAPGDRVEVEQSLLTVESDKATMEIPSPQAGVVEGIAVKLGDTLNAGDLILTLSAEGTTDTDTAVAPAAREAPQAAAQAPVAERAAQAPARRAPGEVERRQAPVLPRPEDVVAIAKGRKAHASPAVRRFARELGVDLARVKGSGRKGRVVKDDIQGYVKQALAQGQPRNEGATSAFQLPAAPDVDFSKFGAIETQALPRIRKISGRHLHRCWVGIPHVTQFDEADITELEAFRKQQKEDAAKQGVKLTFLPFLLKAVAAALNQMPVLKASLTSDGEQLVHKHYTHIGVAVDTPNGLVVPVVRDVDKKGLHTLAMELVELSDKARDGKLLPGDMQGGCFSISSLGGIGGTAFTPIVNAPEVAILGVSRSEMKPVWNGKEFAPRLMLPLSLSYDHRVVDGADGARFTSLLRRLLGDIRTLLL</sequence>
<evidence type="ECO:0000259" key="12">
    <source>
        <dbReference type="PROSITE" id="PS51826"/>
    </source>
</evidence>
<dbReference type="Pfam" id="PF02817">
    <property type="entry name" value="E3_binding"/>
    <property type="match status" value="1"/>
</dbReference>
<dbReference type="GO" id="GO:0031405">
    <property type="term" value="F:lipoic acid binding"/>
    <property type="evidence" value="ECO:0007669"/>
    <property type="project" value="TreeGrafter"/>
</dbReference>
<keyword evidence="4" id="KW-0677">Repeat</keyword>
<keyword evidence="14" id="KW-1185">Reference proteome</keyword>
<dbReference type="InterPro" id="IPR001078">
    <property type="entry name" value="2-oxoacid_DH_actylTfrase"/>
</dbReference>
<evidence type="ECO:0000313" key="13">
    <source>
        <dbReference type="EMBL" id="NEX21762.1"/>
    </source>
</evidence>
<dbReference type="PROSITE" id="PS00189">
    <property type="entry name" value="LIPOYL"/>
    <property type="match status" value="2"/>
</dbReference>
<dbReference type="InterPro" id="IPR036625">
    <property type="entry name" value="E3-bd_dom_sf"/>
</dbReference>
<keyword evidence="5 9" id="KW-0450">Lipoyl</keyword>
<dbReference type="Pfam" id="PF00198">
    <property type="entry name" value="2-oxoacid_dh"/>
    <property type="match status" value="1"/>
</dbReference>
<feature type="domain" description="Lipoyl-binding" evidence="11">
    <location>
        <begin position="120"/>
        <end position="194"/>
    </location>
</feature>
<dbReference type="InterPro" id="IPR003016">
    <property type="entry name" value="2-oxoA_DH_lipoyl-BS"/>
</dbReference>
<evidence type="ECO:0000313" key="14">
    <source>
        <dbReference type="Proteomes" id="UP000471640"/>
    </source>
</evidence>
<dbReference type="InterPro" id="IPR004167">
    <property type="entry name" value="PSBD"/>
</dbReference>
<dbReference type="GO" id="GO:0004742">
    <property type="term" value="F:dihydrolipoyllysine-residue acetyltransferase activity"/>
    <property type="evidence" value="ECO:0007669"/>
    <property type="project" value="UniProtKB-UniRule"/>
</dbReference>
<evidence type="ECO:0000256" key="6">
    <source>
        <dbReference type="ARBA" id="ARBA00023315"/>
    </source>
</evidence>
<dbReference type="PROSITE" id="PS50968">
    <property type="entry name" value="BIOTINYL_LIPOYL"/>
    <property type="match status" value="2"/>
</dbReference>
<dbReference type="Pfam" id="PF00364">
    <property type="entry name" value="Biotin_lipoyl"/>
    <property type="match status" value="2"/>
</dbReference>
<evidence type="ECO:0000259" key="11">
    <source>
        <dbReference type="PROSITE" id="PS50968"/>
    </source>
</evidence>
<name>A0A6P1E018_9GAMM</name>
<dbReference type="CDD" id="cd06849">
    <property type="entry name" value="lipoyl_domain"/>
    <property type="match status" value="2"/>
</dbReference>
<accession>A0A6P1E018</accession>
<dbReference type="InterPro" id="IPR006256">
    <property type="entry name" value="AcTrfase_Pyrv_DH_cplx"/>
</dbReference>
<reference evidence="13 14" key="2">
    <citation type="submission" date="2020-02" db="EMBL/GenBank/DDBJ databases">
        <title>Genome sequences of Thiorhodococcus mannitoliphagus and Thiorhodococcus minor, purple sulfur photosynthetic bacteria in the gammaproteobacterial family, Chromatiaceae.</title>
        <authorList>
            <person name="Aviles F.A."/>
            <person name="Meyer T.E."/>
            <person name="Kyndt J.A."/>
        </authorList>
    </citation>
    <scope>NUCLEOTIDE SEQUENCE [LARGE SCALE GENOMIC DNA]</scope>
    <source>
        <strain evidence="13 14">DSM 18266</strain>
    </source>
</reference>
<gene>
    <name evidence="13" type="primary">aceF</name>
    <name evidence="13" type="ORF">G3480_15820</name>
</gene>
<evidence type="ECO:0000256" key="5">
    <source>
        <dbReference type="ARBA" id="ARBA00022823"/>
    </source>
</evidence>
<evidence type="ECO:0000256" key="4">
    <source>
        <dbReference type="ARBA" id="ARBA00022737"/>
    </source>
</evidence>
<dbReference type="SUPFAM" id="SSF52777">
    <property type="entry name" value="CoA-dependent acyltransferases"/>
    <property type="match status" value="1"/>
</dbReference>
<dbReference type="AlphaFoldDB" id="A0A6P1E018"/>
<dbReference type="SUPFAM" id="SSF51230">
    <property type="entry name" value="Single hybrid motif"/>
    <property type="match status" value="2"/>
</dbReference>
<evidence type="ECO:0000256" key="10">
    <source>
        <dbReference type="SAM" id="MobiDB-lite"/>
    </source>
</evidence>
<comment type="catalytic activity">
    <reaction evidence="8 9">
        <text>N(6)-[(R)-dihydrolipoyl]-L-lysyl-[protein] + acetyl-CoA = N(6)-[(R)-S(8)-acetyldihydrolipoyl]-L-lysyl-[protein] + CoA</text>
        <dbReference type="Rhea" id="RHEA:17017"/>
        <dbReference type="Rhea" id="RHEA-COMP:10475"/>
        <dbReference type="Rhea" id="RHEA-COMP:10478"/>
        <dbReference type="ChEBI" id="CHEBI:57287"/>
        <dbReference type="ChEBI" id="CHEBI:57288"/>
        <dbReference type="ChEBI" id="CHEBI:83100"/>
        <dbReference type="ChEBI" id="CHEBI:83111"/>
        <dbReference type="EC" id="2.3.1.12"/>
    </reaction>
</comment>
<keyword evidence="3 9" id="KW-0808">Transferase</keyword>
<feature type="compositionally biased region" description="Low complexity" evidence="10">
    <location>
        <begin position="73"/>
        <end position="89"/>
    </location>
</feature>
<feature type="region of interest" description="Disordered" evidence="10">
    <location>
        <begin position="73"/>
        <end position="119"/>
    </location>
</feature>
<evidence type="ECO:0000256" key="3">
    <source>
        <dbReference type="ARBA" id="ARBA00022679"/>
    </source>
</evidence>
<dbReference type="EC" id="2.3.1.12" evidence="9"/>
<dbReference type="Gene3D" id="4.10.320.10">
    <property type="entry name" value="E3-binding domain"/>
    <property type="match status" value="1"/>
</dbReference>
<feature type="region of interest" description="Disordered" evidence="10">
    <location>
        <begin position="209"/>
        <end position="239"/>
    </location>
</feature>
<dbReference type="Proteomes" id="UP000471640">
    <property type="component" value="Unassembled WGS sequence"/>
</dbReference>
<dbReference type="GO" id="GO:0005737">
    <property type="term" value="C:cytoplasm"/>
    <property type="evidence" value="ECO:0007669"/>
    <property type="project" value="TreeGrafter"/>
</dbReference>
<comment type="caution">
    <text evidence="13">The sequence shown here is derived from an EMBL/GenBank/DDBJ whole genome shotgun (WGS) entry which is preliminary data.</text>
</comment>
<evidence type="ECO:0000256" key="2">
    <source>
        <dbReference type="ARBA" id="ARBA00011484"/>
    </source>
</evidence>
<dbReference type="GO" id="GO:0006086">
    <property type="term" value="P:pyruvate decarboxylation to acetyl-CoA"/>
    <property type="evidence" value="ECO:0007669"/>
    <property type="project" value="UniProtKB-UniRule"/>
</dbReference>
<dbReference type="Gene3D" id="3.30.559.10">
    <property type="entry name" value="Chloramphenicol acetyltransferase-like domain"/>
    <property type="match status" value="1"/>
</dbReference>
<evidence type="ECO:0000256" key="1">
    <source>
        <dbReference type="ARBA" id="ARBA00007317"/>
    </source>
</evidence>
<dbReference type="InterPro" id="IPR011053">
    <property type="entry name" value="Single_hybrid_motif"/>
</dbReference>
<keyword evidence="6 9" id="KW-0012">Acyltransferase</keyword>
<dbReference type="NCBIfam" id="TIGR01348">
    <property type="entry name" value="PDHac_trf_long"/>
    <property type="match status" value="1"/>
</dbReference>
<dbReference type="GO" id="GO:0045254">
    <property type="term" value="C:pyruvate dehydrogenase complex"/>
    <property type="evidence" value="ECO:0007669"/>
    <property type="project" value="UniProtKB-UniRule"/>
</dbReference>
<dbReference type="Gene3D" id="2.40.50.100">
    <property type="match status" value="2"/>
</dbReference>
<dbReference type="InterPro" id="IPR023213">
    <property type="entry name" value="CAT-like_dom_sf"/>
</dbReference>
<evidence type="ECO:0000256" key="9">
    <source>
        <dbReference type="RuleBase" id="RU361137"/>
    </source>
</evidence>
<dbReference type="PANTHER" id="PTHR43178:SF2">
    <property type="entry name" value="DIHYDROLIPOYLLYSINE-RESIDUE ACETYLTRANSFERASE COMPONENT OF PYRUVATE DEHYDROGENASE COMPLEX"/>
    <property type="match status" value="1"/>
</dbReference>
<dbReference type="EMBL" id="JAAIJR010000067">
    <property type="protein sequence ID" value="NEX21762.1"/>
    <property type="molecule type" value="Genomic_DNA"/>
</dbReference>
<evidence type="ECO:0000256" key="7">
    <source>
        <dbReference type="ARBA" id="ARBA00025211"/>
    </source>
</evidence>
<comment type="function">
    <text evidence="7">The pyruvate dehydrogenase complex catalyzes the overall conversion of pyruvate to acetyl-CoA and CO(2). It contains multiple copies of three enzymatic components: pyruvate dehydrogenase (E1), dihydrolipoamide acetyltransferase (E2) and lipoamide dehydrogenase (E3).</text>
</comment>
<comment type="cofactor">
    <cofactor evidence="9">
        <name>(R)-lipoate</name>
        <dbReference type="ChEBI" id="CHEBI:83088"/>
    </cofactor>
    <text evidence="9">Binds 2 lipoyl cofactors covalently.</text>
</comment>
<dbReference type="InterPro" id="IPR000089">
    <property type="entry name" value="Biotin_lipoyl"/>
</dbReference>